<evidence type="ECO:0000256" key="1">
    <source>
        <dbReference type="ARBA" id="ARBA00022729"/>
    </source>
</evidence>
<dbReference type="Gene3D" id="2.40.160.20">
    <property type="match status" value="1"/>
</dbReference>
<reference evidence="4 5" key="1">
    <citation type="submission" date="2017-03" db="EMBL/GenBank/DDBJ databases">
        <authorList>
            <person name="Afonso C.L."/>
            <person name="Miller P.J."/>
            <person name="Scott M.A."/>
            <person name="Spackman E."/>
            <person name="Goraichik I."/>
            <person name="Dimitrov K.M."/>
            <person name="Suarez D.L."/>
            <person name="Swayne D.E."/>
        </authorList>
    </citation>
    <scope>NUCLEOTIDE SEQUENCE [LARGE SCALE GENOMIC DNA]</scope>
    <source>
        <strain evidence="4 5">CECT 8625</strain>
    </source>
</reference>
<dbReference type="OrthoDB" id="9810784at2"/>
<dbReference type="SUPFAM" id="SSF56925">
    <property type="entry name" value="OMPA-like"/>
    <property type="match status" value="1"/>
</dbReference>
<feature type="domain" description="Outer membrane protein beta-barrel" evidence="3">
    <location>
        <begin position="16"/>
        <end position="226"/>
    </location>
</feature>
<dbReference type="InterPro" id="IPR011250">
    <property type="entry name" value="OMP/PagP_B-barrel"/>
</dbReference>
<dbReference type="AlphaFoldDB" id="A0A1X6YAX9"/>
<name>A0A1X6YAX9_9RHOB</name>
<gene>
    <name evidence="4" type="ORF">ROJ8625_00500</name>
</gene>
<keyword evidence="1 2" id="KW-0732">Signal</keyword>
<accession>A0A1X6YAX9</accession>
<dbReference type="EMBL" id="FWFK01000001">
    <property type="protein sequence ID" value="SLN15531.1"/>
    <property type="molecule type" value="Genomic_DNA"/>
</dbReference>
<proteinExistence type="predicted"/>
<dbReference type="Pfam" id="PF13505">
    <property type="entry name" value="OMP_b-brl"/>
    <property type="match status" value="1"/>
</dbReference>
<protein>
    <recommendedName>
        <fullName evidence="3">Outer membrane protein beta-barrel domain-containing protein</fullName>
    </recommendedName>
</protein>
<dbReference type="InterPro" id="IPR027385">
    <property type="entry name" value="Beta-barrel_OMP"/>
</dbReference>
<organism evidence="4 5">
    <name type="scientific">Roseivivax jejudonensis</name>
    <dbReference type="NCBI Taxonomy" id="1529041"/>
    <lineage>
        <taxon>Bacteria</taxon>
        <taxon>Pseudomonadati</taxon>
        <taxon>Pseudomonadota</taxon>
        <taxon>Alphaproteobacteria</taxon>
        <taxon>Rhodobacterales</taxon>
        <taxon>Roseobacteraceae</taxon>
        <taxon>Roseivivax</taxon>
    </lineage>
</organism>
<feature type="signal peptide" evidence="2">
    <location>
        <begin position="1"/>
        <end position="29"/>
    </location>
</feature>
<evidence type="ECO:0000256" key="2">
    <source>
        <dbReference type="SAM" id="SignalP"/>
    </source>
</evidence>
<evidence type="ECO:0000313" key="5">
    <source>
        <dbReference type="Proteomes" id="UP000193570"/>
    </source>
</evidence>
<keyword evidence="5" id="KW-1185">Reference proteome</keyword>
<evidence type="ECO:0000259" key="3">
    <source>
        <dbReference type="Pfam" id="PF13505"/>
    </source>
</evidence>
<sequence>MTLTVHAPRAWIFATAFALPTVAALPAAAQDYEFSLYSGVQSSPHSRIEGELPNGDSFDELIGWEGRSFEMPPYYGLRGTYWRTDRLGFGVEFTHSKVYAPDDEAEDAGFDNFELTDGVNVLTANTMYRWPDNFRALTPYVGGGLGVAVPHVDADPSDGDSTYEYQFGGPALRLMAGASYDLTDRLAVFGEYQFTYSTMDLDLEDGGDVETDIKTNAVNVGLTLKF</sequence>
<feature type="chain" id="PRO_5012755863" description="Outer membrane protein beta-barrel domain-containing protein" evidence="2">
    <location>
        <begin position="30"/>
        <end position="226"/>
    </location>
</feature>
<evidence type="ECO:0000313" key="4">
    <source>
        <dbReference type="EMBL" id="SLN15531.1"/>
    </source>
</evidence>
<dbReference type="Proteomes" id="UP000193570">
    <property type="component" value="Unassembled WGS sequence"/>
</dbReference>
<dbReference type="RefSeq" id="WP_085790250.1">
    <property type="nucleotide sequence ID" value="NZ_FWFK01000001.1"/>
</dbReference>